<dbReference type="PANTHER" id="PTHR31018:SF3">
    <property type="entry name" value="RECEPTOR PROTEIN-TYROSINE KINASE"/>
    <property type="match status" value="1"/>
</dbReference>
<feature type="region of interest" description="Disordered" evidence="4">
    <location>
        <begin position="39"/>
        <end position="60"/>
    </location>
</feature>
<feature type="signal peptide" evidence="5">
    <location>
        <begin position="1"/>
        <end position="22"/>
    </location>
</feature>
<gene>
    <name evidence="6" type="ORF">DAA48_25880</name>
</gene>
<keyword evidence="2 5" id="KW-0732">Signal</keyword>
<dbReference type="InterPro" id="IPR032675">
    <property type="entry name" value="LRR_dom_sf"/>
</dbReference>
<dbReference type="EMBL" id="PZKL01000060">
    <property type="protein sequence ID" value="PTH78235.1"/>
    <property type="molecule type" value="Genomic_DNA"/>
</dbReference>
<evidence type="ECO:0000313" key="6">
    <source>
        <dbReference type="EMBL" id="PTH78235.1"/>
    </source>
</evidence>
<comment type="subcellular location">
    <subcellularLocation>
        <location evidence="1">Cell envelope</location>
    </subcellularLocation>
</comment>
<feature type="chain" id="PRO_5015400178" description="Leucine-rich repeat domain-containing protein" evidence="5">
    <location>
        <begin position="23"/>
        <end position="458"/>
    </location>
</feature>
<organism evidence="6 7">
    <name type="scientific">Aeromonas veronii</name>
    <dbReference type="NCBI Taxonomy" id="654"/>
    <lineage>
        <taxon>Bacteria</taxon>
        <taxon>Pseudomonadati</taxon>
        <taxon>Pseudomonadota</taxon>
        <taxon>Gammaproteobacteria</taxon>
        <taxon>Aeromonadales</taxon>
        <taxon>Aeromonadaceae</taxon>
        <taxon>Aeromonas</taxon>
    </lineage>
</organism>
<evidence type="ECO:0000313" key="7">
    <source>
        <dbReference type="Proteomes" id="UP000241986"/>
    </source>
</evidence>
<sequence>MKFRIKKIAAISCLVMMGHAYAESSNYIIRHPVELGLFGSNETEKPEDPSEPTKPEENGSGEWIQFFHSKNTLLNTKTMQEWSDGTTSDVATLTGLGLTNSVLPKSTFGIDNVNTLLMESNGLSNVDFLGGVSAIGELRVSNNPALTDISGMSAVELAGNLYLNKIGITNVNALSNLKSANYIDVSGNKISDYSGLRNLSIKRPGNMITVIIDYQDYYSKKRINWNEPFCQAFEKGDLYVRFNLGGNSYSNAQVGQFCYGDNEWINFLHERSRFLGIQNIAKLANAPYNSIDIGSMGLTNSMIPASAYPNTMFGSLNIESNSFENLNFLSNITFAGNLNAQNNTKLKDISGLRNVTYINNLNMRNVPLTSLNGLENVTRTGGMDFRDNPNLRDISALSNLTSTVGMSGVKGHIIFTHVYFNSAPALSSPFCESWMRGDIRVYQGSSSLSNVNYSSVCK</sequence>
<dbReference type="RefSeq" id="WP_107685242.1">
    <property type="nucleotide sequence ID" value="NZ_PZKL01000060.1"/>
</dbReference>
<feature type="compositionally biased region" description="Basic and acidic residues" evidence="4">
    <location>
        <begin position="42"/>
        <end position="57"/>
    </location>
</feature>
<reference evidence="6 7" key="1">
    <citation type="submission" date="2018-03" db="EMBL/GenBank/DDBJ databases">
        <title>Aeromonas veronii whole genome sequencing and analysis.</title>
        <authorList>
            <person name="Xie H."/>
            <person name="Liu T."/>
            <person name="Wang K."/>
        </authorList>
    </citation>
    <scope>NUCLEOTIDE SEQUENCE [LARGE SCALE GENOMIC DNA]</scope>
    <source>
        <strain evidence="6 7">XH.VA.1</strain>
    </source>
</reference>
<dbReference type="GO" id="GO:0030313">
    <property type="term" value="C:cell envelope"/>
    <property type="evidence" value="ECO:0007669"/>
    <property type="project" value="UniProtKB-SubCell"/>
</dbReference>
<dbReference type="Proteomes" id="UP000241986">
    <property type="component" value="Unassembled WGS sequence"/>
</dbReference>
<dbReference type="Gene3D" id="3.80.10.10">
    <property type="entry name" value="Ribonuclease Inhibitor"/>
    <property type="match status" value="2"/>
</dbReference>
<protein>
    <recommendedName>
        <fullName evidence="8">Leucine-rich repeat domain-containing protein</fullName>
    </recommendedName>
</protein>
<accession>A0A2T4MUJ2</accession>
<evidence type="ECO:0000256" key="2">
    <source>
        <dbReference type="ARBA" id="ARBA00022729"/>
    </source>
</evidence>
<evidence type="ECO:0000256" key="5">
    <source>
        <dbReference type="SAM" id="SignalP"/>
    </source>
</evidence>
<keyword evidence="3" id="KW-0325">Glycoprotein</keyword>
<dbReference type="AlphaFoldDB" id="A0A2T4MUJ2"/>
<dbReference type="PANTHER" id="PTHR31018">
    <property type="entry name" value="SPORULATION-SPECIFIC PROTEIN-RELATED"/>
    <property type="match status" value="1"/>
</dbReference>
<evidence type="ECO:0000256" key="4">
    <source>
        <dbReference type="SAM" id="MobiDB-lite"/>
    </source>
</evidence>
<evidence type="ECO:0008006" key="8">
    <source>
        <dbReference type="Google" id="ProtNLM"/>
    </source>
</evidence>
<evidence type="ECO:0000256" key="3">
    <source>
        <dbReference type="ARBA" id="ARBA00023180"/>
    </source>
</evidence>
<name>A0A2T4MUJ2_AERVE</name>
<comment type="caution">
    <text evidence="6">The sequence shown here is derived from an EMBL/GenBank/DDBJ whole genome shotgun (WGS) entry which is preliminary data.</text>
</comment>
<evidence type="ECO:0000256" key="1">
    <source>
        <dbReference type="ARBA" id="ARBA00004196"/>
    </source>
</evidence>
<dbReference type="InterPro" id="IPR051648">
    <property type="entry name" value="CWI-Assembly_Regulator"/>
</dbReference>
<proteinExistence type="predicted"/>
<dbReference type="SUPFAM" id="SSF52058">
    <property type="entry name" value="L domain-like"/>
    <property type="match status" value="1"/>
</dbReference>